<accession>A0ABN2N3H2</accession>
<protein>
    <submittedName>
        <fullName evidence="3">Amidohydrolase family protein</fullName>
    </submittedName>
</protein>
<name>A0ABN2N3H2_9PSEU</name>
<proteinExistence type="predicted"/>
<feature type="domain" description="Amidohydrolase-related" evidence="2">
    <location>
        <begin position="48"/>
        <end position="372"/>
    </location>
</feature>
<dbReference type="Gene3D" id="3.20.20.140">
    <property type="entry name" value="Metal-dependent hydrolases"/>
    <property type="match status" value="1"/>
</dbReference>
<dbReference type="InterPro" id="IPR032466">
    <property type="entry name" value="Metal_Hydrolase"/>
</dbReference>
<reference evidence="3 4" key="1">
    <citation type="journal article" date="2019" name="Int. J. Syst. Evol. Microbiol.">
        <title>The Global Catalogue of Microorganisms (GCM) 10K type strain sequencing project: providing services to taxonomists for standard genome sequencing and annotation.</title>
        <authorList>
            <consortium name="The Broad Institute Genomics Platform"/>
            <consortium name="The Broad Institute Genome Sequencing Center for Infectious Disease"/>
            <person name="Wu L."/>
            <person name="Ma J."/>
        </authorList>
    </citation>
    <scope>NUCLEOTIDE SEQUENCE [LARGE SCALE GENOMIC DNA]</scope>
    <source>
        <strain evidence="3 4">JCM 16009</strain>
    </source>
</reference>
<evidence type="ECO:0000259" key="2">
    <source>
        <dbReference type="Pfam" id="PF04909"/>
    </source>
</evidence>
<evidence type="ECO:0000313" key="4">
    <source>
        <dbReference type="Proteomes" id="UP001500449"/>
    </source>
</evidence>
<dbReference type="PANTHER" id="PTHR21240">
    <property type="entry name" value="2-AMINO-3-CARBOXYLMUCONATE-6-SEMIALDEHYDE DECARBOXYLASE"/>
    <property type="match status" value="1"/>
</dbReference>
<organism evidence="3 4">
    <name type="scientific">Pseudonocardia ailaonensis</name>
    <dbReference type="NCBI Taxonomy" id="367279"/>
    <lineage>
        <taxon>Bacteria</taxon>
        <taxon>Bacillati</taxon>
        <taxon>Actinomycetota</taxon>
        <taxon>Actinomycetes</taxon>
        <taxon>Pseudonocardiales</taxon>
        <taxon>Pseudonocardiaceae</taxon>
        <taxon>Pseudonocardia</taxon>
    </lineage>
</organism>
<dbReference type="EMBL" id="BAAAQK010000009">
    <property type="protein sequence ID" value="GAA1850950.1"/>
    <property type="molecule type" value="Genomic_DNA"/>
</dbReference>
<dbReference type="RefSeq" id="WP_344417614.1">
    <property type="nucleotide sequence ID" value="NZ_BAAAQK010000009.1"/>
</dbReference>
<keyword evidence="1" id="KW-0456">Lyase</keyword>
<dbReference type="Pfam" id="PF04909">
    <property type="entry name" value="Amidohydro_2"/>
    <property type="match status" value="1"/>
</dbReference>
<dbReference type="Proteomes" id="UP001500449">
    <property type="component" value="Unassembled WGS sequence"/>
</dbReference>
<evidence type="ECO:0000313" key="3">
    <source>
        <dbReference type="EMBL" id="GAA1850950.1"/>
    </source>
</evidence>
<sequence>MLRQDVKLISVDDHLIEPKHLWTDRLPAKYQDVGPRVVEDDEGHEVWQFEGQLFPQVGLNAVAGLDVEDFSTEPRRFEDMRPGCYEPNARLKDMDQDGVWASLAFPSFSRFCGQRFLEAKDKDLGLACVQAYNDFMLDEWSGADRERLVPLVILPLWDAELAAAEVRRTAARGAKAIAFSEGPAKLGLPSFHSGGWDPLFRAAVETDMPVCMHIGSSSSMITTSADAPYAMHIGLNGLNSMIAAVDLLWSPVPTTFPDIKLVLSEGGAGWAPYIMEKINWAWTKHRHYCDLPDTPPEEVWSRNFFLCFIEDVFAVEQREKIGIDNLMWEADYPHSDCAWPNSRNRLEEVLEDVDDDDAAKIGELNARRVFNL</sequence>
<dbReference type="PANTHER" id="PTHR21240:SF28">
    <property type="entry name" value="ISO-OROTATE DECARBOXYLASE (EUROFUNG)"/>
    <property type="match status" value="1"/>
</dbReference>
<comment type="caution">
    <text evidence="3">The sequence shown here is derived from an EMBL/GenBank/DDBJ whole genome shotgun (WGS) entry which is preliminary data.</text>
</comment>
<dbReference type="InterPro" id="IPR006680">
    <property type="entry name" value="Amidohydro-rel"/>
</dbReference>
<dbReference type="SUPFAM" id="SSF51556">
    <property type="entry name" value="Metallo-dependent hydrolases"/>
    <property type="match status" value="1"/>
</dbReference>
<dbReference type="InterPro" id="IPR032465">
    <property type="entry name" value="ACMSD"/>
</dbReference>
<evidence type="ECO:0000256" key="1">
    <source>
        <dbReference type="ARBA" id="ARBA00023239"/>
    </source>
</evidence>
<gene>
    <name evidence="3" type="ORF">GCM10009836_33620</name>
</gene>
<keyword evidence="4" id="KW-1185">Reference proteome</keyword>